<name>A0A699KCL0_TANCI</name>
<dbReference type="EMBL" id="BKCJ010499166">
    <property type="protein sequence ID" value="GFA84531.1"/>
    <property type="molecule type" value="Genomic_DNA"/>
</dbReference>
<comment type="caution">
    <text evidence="1">The sequence shown here is derived from an EMBL/GenBank/DDBJ whole genome shotgun (WGS) entry which is preliminary data.</text>
</comment>
<sequence length="175" mass="19488">DWNFFGGPTYLVLVESMKRKIEQSQFTSGMQCCTTGFLLFANVHRGRYKVPAESIRDVGFCINVRRRLLPTFLSVSVNASELPTSIEPHTEPADTNENCSLPNRHCIPILTVFERFRNLPIANVESDSMSRLGVGKRVLSDMVSPCMHADRFVSSSAVAKSISIKRNAMMCVAPS</sequence>
<organism evidence="1">
    <name type="scientific">Tanacetum cinerariifolium</name>
    <name type="common">Dalmatian daisy</name>
    <name type="synonym">Chrysanthemum cinerariifolium</name>
    <dbReference type="NCBI Taxonomy" id="118510"/>
    <lineage>
        <taxon>Eukaryota</taxon>
        <taxon>Viridiplantae</taxon>
        <taxon>Streptophyta</taxon>
        <taxon>Embryophyta</taxon>
        <taxon>Tracheophyta</taxon>
        <taxon>Spermatophyta</taxon>
        <taxon>Magnoliopsida</taxon>
        <taxon>eudicotyledons</taxon>
        <taxon>Gunneridae</taxon>
        <taxon>Pentapetalae</taxon>
        <taxon>asterids</taxon>
        <taxon>campanulids</taxon>
        <taxon>Asterales</taxon>
        <taxon>Asteraceae</taxon>
        <taxon>Asteroideae</taxon>
        <taxon>Anthemideae</taxon>
        <taxon>Anthemidinae</taxon>
        <taxon>Tanacetum</taxon>
    </lineage>
</organism>
<evidence type="ECO:0000313" key="1">
    <source>
        <dbReference type="EMBL" id="GFA84531.1"/>
    </source>
</evidence>
<feature type="non-terminal residue" evidence="1">
    <location>
        <position position="1"/>
    </location>
</feature>
<proteinExistence type="predicted"/>
<dbReference type="AlphaFoldDB" id="A0A699KCL0"/>
<protein>
    <submittedName>
        <fullName evidence="1">Uncharacterized protein</fullName>
    </submittedName>
</protein>
<gene>
    <name evidence="1" type="ORF">Tci_656503</name>
</gene>
<accession>A0A699KCL0</accession>
<reference evidence="1" key="1">
    <citation type="journal article" date="2019" name="Sci. Rep.">
        <title>Draft genome of Tanacetum cinerariifolium, the natural source of mosquito coil.</title>
        <authorList>
            <person name="Yamashiro T."/>
            <person name="Shiraishi A."/>
            <person name="Satake H."/>
            <person name="Nakayama K."/>
        </authorList>
    </citation>
    <scope>NUCLEOTIDE SEQUENCE</scope>
</reference>